<protein>
    <submittedName>
        <fullName evidence="2">Uncharacterized protein</fullName>
    </submittedName>
</protein>
<dbReference type="InterPro" id="IPR019734">
    <property type="entry name" value="TPR_rpt"/>
</dbReference>
<evidence type="ECO:0000313" key="2">
    <source>
        <dbReference type="EMBL" id="RHY32900.1"/>
    </source>
</evidence>
<organism evidence="2 3">
    <name type="scientific">Aphanomyces invadans</name>
    <dbReference type="NCBI Taxonomy" id="157072"/>
    <lineage>
        <taxon>Eukaryota</taxon>
        <taxon>Sar</taxon>
        <taxon>Stramenopiles</taxon>
        <taxon>Oomycota</taxon>
        <taxon>Saprolegniomycetes</taxon>
        <taxon>Saprolegniales</taxon>
        <taxon>Verrucalvaceae</taxon>
        <taxon>Aphanomyces</taxon>
    </lineage>
</organism>
<feature type="compositionally biased region" description="Polar residues" evidence="1">
    <location>
        <begin position="493"/>
        <end position="502"/>
    </location>
</feature>
<dbReference type="InterPro" id="IPR011990">
    <property type="entry name" value="TPR-like_helical_dom_sf"/>
</dbReference>
<reference evidence="2 3" key="1">
    <citation type="submission" date="2018-08" db="EMBL/GenBank/DDBJ databases">
        <title>Aphanomyces genome sequencing and annotation.</title>
        <authorList>
            <person name="Minardi D."/>
            <person name="Oidtmann B."/>
            <person name="Van Der Giezen M."/>
            <person name="Studholme D.J."/>
        </authorList>
    </citation>
    <scope>NUCLEOTIDE SEQUENCE [LARGE SCALE GENOMIC DNA]</scope>
    <source>
        <strain evidence="2 3">NJM0002</strain>
    </source>
</reference>
<evidence type="ECO:0000313" key="3">
    <source>
        <dbReference type="Proteomes" id="UP000285060"/>
    </source>
</evidence>
<evidence type="ECO:0000256" key="1">
    <source>
        <dbReference type="SAM" id="MobiDB-lite"/>
    </source>
</evidence>
<accession>A0A3R6VF23</accession>
<dbReference type="Gene3D" id="1.25.40.10">
    <property type="entry name" value="Tetratricopeptide repeat domain"/>
    <property type="match status" value="1"/>
</dbReference>
<comment type="caution">
    <text evidence="2">The sequence shown here is derived from an EMBL/GenBank/DDBJ whole genome shotgun (WGS) entry which is preliminary data.</text>
</comment>
<dbReference type="SMART" id="SM00028">
    <property type="entry name" value="TPR"/>
    <property type="match status" value="2"/>
</dbReference>
<keyword evidence="3" id="KW-1185">Reference proteome</keyword>
<dbReference type="VEuPathDB" id="FungiDB:H310_04011"/>
<name>A0A3R6VF23_9STRA</name>
<gene>
    <name evidence="2" type="ORF">DYB32_002138</name>
</gene>
<dbReference type="Proteomes" id="UP000285060">
    <property type="component" value="Unassembled WGS sequence"/>
</dbReference>
<proteinExistence type="predicted"/>
<dbReference type="EMBL" id="QUSY01000107">
    <property type="protein sequence ID" value="RHY32900.1"/>
    <property type="molecule type" value="Genomic_DNA"/>
</dbReference>
<dbReference type="AlphaFoldDB" id="A0A3R6VF23"/>
<sequence length="792" mass="87965">MLSRRSDPSATPNSSVRDGLKIMAKSNSASTLDSAPICVPPSSLADGSAARRRIDDFRGVEVVQADGAVPPLAVWDVQPTGLSMSTNISPTFLSALPCPLADLRRRGETMALADAGPVVRRVPVFDLEEAVLRNTYDVKLRVDLGFRYSEEIATEVPAMILLEQASFFNDNVAVGWRFWATLGDLHYSLLARYPRYHRCFAFHLQKSTSSFAKALSYLENVADSSLIVKYAAGLFMKGERELPYELLKSLSLTYASNGSKLEPAVVVDRHALLFRVSLANSIMHEAILHVTKLIELVTADPSLVPKGYTINDFHLMLARCAQIEGDYLFATNTFSRILAETFGHSTVYSDDQFFALWYNLGTKCYDQGLMWLCIEYYTLALTYAKNLSMRATIYYRRGMAFFCINEPIKAEDDYRRAKSANHEVKPDVTLNDLKKDYLVEFNKLLDTPVEDVIKQVRKGMGKTTASIKVQRHFRHFMQQKRKKSDASRIMRRFSNSSKQSTSMDLVAATTQLNAATTGTPPAMAPDSALKSLQALHANCMHVSPSPKGVKKSPKKQHPHLQSISSFLTPDFDRPELGYSTGNISCVQHWKAIIKCGQQLYPNANAIQGAIAHVKFFHTNVPGDVAFCALADSDGQVDEACGKLSDADYRSELDCICRILDVSKWMSTHGDGHLVELAGVPEIDPDTGKFFVHSLHNTTVSRRHAPARDKSIHGIVDSLATSVNPVDELPPKPTSSTLYFEKRIRKEKSFRVGHVIERHTSTSDLAMPDAITIEPNPRPSKLLQATSSSSKIK</sequence>
<feature type="compositionally biased region" description="Polar residues" evidence="1">
    <location>
        <begin position="782"/>
        <end position="792"/>
    </location>
</feature>
<feature type="region of interest" description="Disordered" evidence="1">
    <location>
        <begin position="772"/>
        <end position="792"/>
    </location>
</feature>
<dbReference type="SUPFAM" id="SSF48452">
    <property type="entry name" value="TPR-like"/>
    <property type="match status" value="1"/>
</dbReference>
<feature type="region of interest" description="Disordered" evidence="1">
    <location>
        <begin position="483"/>
        <end position="502"/>
    </location>
</feature>